<dbReference type="Proteomes" id="UP000076825">
    <property type="component" value="Chromosome 1"/>
</dbReference>
<evidence type="ECO:0000313" key="3">
    <source>
        <dbReference type="Proteomes" id="UP000076825"/>
    </source>
</evidence>
<dbReference type="Pfam" id="PF10087">
    <property type="entry name" value="DUF2325"/>
    <property type="match status" value="1"/>
</dbReference>
<dbReference type="GeneID" id="56590154"/>
<dbReference type="EMBL" id="LT546645">
    <property type="protein sequence ID" value="SAI71031.1"/>
    <property type="molecule type" value="Genomic_DNA"/>
</dbReference>
<dbReference type="RefSeq" id="WP_025517872.1">
    <property type="nucleotide sequence ID" value="NZ_CP016340.1"/>
</dbReference>
<comment type="similarity">
    <text evidence="1">Belongs to the UPF0751 family.</text>
</comment>
<reference evidence="2 3" key="1">
    <citation type="submission" date="2016-04" db="EMBL/GenBank/DDBJ databases">
        <authorList>
            <consortium name="Pathogen Informatics"/>
        </authorList>
    </citation>
    <scope>NUCLEOTIDE SEQUENCE [LARGE SCALE GENOMIC DNA]</scope>
    <source>
        <strain evidence="2 3">H044680328</strain>
    </source>
</reference>
<dbReference type="eggNOG" id="COG4378">
    <property type="taxonomic scope" value="Bacteria"/>
</dbReference>
<gene>
    <name evidence="2" type="ORF">SAMEA3906487_02589</name>
</gene>
<sequence>MVAGLSAVVVGADRLGNIPDLLKGHNISITHHISGRDPSHQKKTLQLPTGTQLVILLTDFLGHNVMKTFRNAAQRGGIKVVACRRSVCSMQQALQQCGLCTKACEKQAYEKPLTRH</sequence>
<proteinExistence type="inferred from homology"/>
<dbReference type="OrthoDB" id="5324142at2"/>
<dbReference type="AlphaFoldDB" id="A0A157N1V1"/>
<protein>
    <submittedName>
        <fullName evidence="2">Uncharacterized protein conserved in bacteria (DUF2325)</fullName>
    </submittedName>
</protein>
<accession>A0A157N1V1</accession>
<name>A0A157N1V1_9BORD</name>
<dbReference type="InterPro" id="IPR016772">
    <property type="entry name" value="UCP020408"/>
</dbReference>
<dbReference type="STRING" id="123899.SAMEA3906487_02589"/>
<evidence type="ECO:0000313" key="2">
    <source>
        <dbReference type="EMBL" id="SAI71031.1"/>
    </source>
</evidence>
<dbReference type="PIRSF" id="PIRSF020408">
    <property type="entry name" value="UCP020408"/>
    <property type="match status" value="1"/>
</dbReference>
<organism evidence="2 3">
    <name type="scientific">Bordetella trematum</name>
    <dbReference type="NCBI Taxonomy" id="123899"/>
    <lineage>
        <taxon>Bacteria</taxon>
        <taxon>Pseudomonadati</taxon>
        <taxon>Pseudomonadota</taxon>
        <taxon>Betaproteobacteria</taxon>
        <taxon>Burkholderiales</taxon>
        <taxon>Alcaligenaceae</taxon>
        <taxon>Bordetella</taxon>
    </lineage>
</organism>
<dbReference type="PATRIC" id="fig|123899.6.peg.2577"/>
<dbReference type="KEGG" id="btrm:SAMEA390648702589"/>
<evidence type="ECO:0000256" key="1">
    <source>
        <dbReference type="ARBA" id="ARBA00007189"/>
    </source>
</evidence>
<keyword evidence="3" id="KW-1185">Reference proteome</keyword>